<sequence length="170" mass="19026">MEDSGIDSDSRKGLHDDAESNSSDSVIDGADGRGDSYVALQTTDPDAEGAETNKRPRKNRSQLHKRLEKHLESAKRIRSTRGTEESKLETKGVPIVSEERVEKPLVHWENESEDEFIPPPLSRAAARELTQQLIREGYDLQFREEEDELDLLPPTTTRKGACCGHVCVIS</sequence>
<dbReference type="AlphaFoldDB" id="A0AAJ7PB50"/>
<organism evidence="3 4">
    <name type="scientific">Galendromus occidentalis</name>
    <name type="common">western predatory mite</name>
    <dbReference type="NCBI Taxonomy" id="34638"/>
    <lineage>
        <taxon>Eukaryota</taxon>
        <taxon>Metazoa</taxon>
        <taxon>Ecdysozoa</taxon>
        <taxon>Arthropoda</taxon>
        <taxon>Chelicerata</taxon>
        <taxon>Arachnida</taxon>
        <taxon>Acari</taxon>
        <taxon>Parasitiformes</taxon>
        <taxon>Mesostigmata</taxon>
        <taxon>Gamasina</taxon>
        <taxon>Phytoseioidea</taxon>
        <taxon>Phytoseiidae</taxon>
        <taxon>Typhlodrominae</taxon>
        <taxon>Galendromus</taxon>
    </lineage>
</organism>
<feature type="compositionally biased region" description="Basic and acidic residues" evidence="2">
    <location>
        <begin position="69"/>
        <end position="90"/>
    </location>
</feature>
<reference evidence="4" key="1">
    <citation type="submission" date="2025-08" db="UniProtKB">
        <authorList>
            <consortium name="RefSeq"/>
        </authorList>
    </citation>
    <scope>IDENTIFICATION</scope>
</reference>
<evidence type="ECO:0000313" key="3">
    <source>
        <dbReference type="Proteomes" id="UP000694867"/>
    </source>
</evidence>
<feature type="region of interest" description="Disordered" evidence="2">
    <location>
        <begin position="1"/>
        <end position="91"/>
    </location>
</feature>
<feature type="compositionally biased region" description="Basic and acidic residues" evidence="2">
    <location>
        <begin position="8"/>
        <end position="18"/>
    </location>
</feature>
<evidence type="ECO:0000256" key="1">
    <source>
        <dbReference type="ARBA" id="ARBA00010549"/>
    </source>
</evidence>
<gene>
    <name evidence="4" type="primary">LOC100897432</name>
</gene>
<protein>
    <submittedName>
        <fullName evidence="4">Protein FAM219A</fullName>
    </submittedName>
</protein>
<comment type="similarity">
    <text evidence="1">Belongs to the FAM219 family.</text>
</comment>
<feature type="compositionally biased region" description="Basic residues" evidence="2">
    <location>
        <begin position="55"/>
        <end position="68"/>
    </location>
</feature>
<proteinExistence type="inferred from homology"/>
<evidence type="ECO:0000313" key="4">
    <source>
        <dbReference type="RefSeq" id="XP_018497746.1"/>
    </source>
</evidence>
<dbReference type="GeneID" id="100897432"/>
<dbReference type="KEGG" id="goe:100897432"/>
<name>A0AAJ7PB50_9ACAR</name>
<evidence type="ECO:0000256" key="2">
    <source>
        <dbReference type="SAM" id="MobiDB-lite"/>
    </source>
</evidence>
<keyword evidence="3" id="KW-1185">Reference proteome</keyword>
<dbReference type="Proteomes" id="UP000694867">
    <property type="component" value="Unplaced"/>
</dbReference>
<accession>A0AAJ7PB50</accession>
<dbReference type="RefSeq" id="XP_018497746.1">
    <property type="nucleotide sequence ID" value="XM_018642230.1"/>
</dbReference>
<dbReference type="PANTHER" id="PTHR31281">
    <property type="entry name" value="PROTEIN FAM219A"/>
    <property type="match status" value="1"/>
</dbReference>
<dbReference type="InterPro" id="IPR029339">
    <property type="entry name" value="FAM219"/>
</dbReference>
<dbReference type="PANTHER" id="PTHR31281:SF3">
    <property type="entry name" value="PROTEIN FAM219A"/>
    <property type="match status" value="1"/>
</dbReference>